<dbReference type="InterPro" id="IPR000644">
    <property type="entry name" value="CBS_dom"/>
</dbReference>
<dbReference type="SUPFAM" id="SSF56176">
    <property type="entry name" value="FAD-binding/transporter-associated domain-like"/>
    <property type="match status" value="1"/>
</dbReference>
<evidence type="ECO:0000313" key="14">
    <source>
        <dbReference type="EMBL" id="WXK40224.1"/>
    </source>
</evidence>
<dbReference type="PANTHER" id="PTHR22777:SF32">
    <property type="entry name" value="UPF0053 INNER MEMBRANE PROTEIN YFJD"/>
    <property type="match status" value="1"/>
</dbReference>
<evidence type="ECO:0000256" key="7">
    <source>
        <dbReference type="ARBA" id="ARBA00023122"/>
    </source>
</evidence>
<proteinExistence type="inferred from homology"/>
<dbReference type="InterPro" id="IPR005170">
    <property type="entry name" value="Transptr-assoc_dom"/>
</dbReference>
<evidence type="ECO:0000256" key="1">
    <source>
        <dbReference type="ARBA" id="ARBA00004651"/>
    </source>
</evidence>
<dbReference type="SUPFAM" id="SSF54631">
    <property type="entry name" value="CBS-domain pair"/>
    <property type="match status" value="1"/>
</dbReference>
<comment type="similarity">
    <text evidence="2">Belongs to the UPF0053 family.</text>
</comment>
<dbReference type="SMART" id="SM01091">
    <property type="entry name" value="CorC_HlyC"/>
    <property type="match status" value="1"/>
</dbReference>
<evidence type="ECO:0000256" key="6">
    <source>
        <dbReference type="ARBA" id="ARBA00022989"/>
    </source>
</evidence>
<dbReference type="InterPro" id="IPR046342">
    <property type="entry name" value="CBS_dom_sf"/>
</dbReference>
<dbReference type="PANTHER" id="PTHR22777">
    <property type="entry name" value="HEMOLYSIN-RELATED"/>
    <property type="match status" value="1"/>
</dbReference>
<evidence type="ECO:0000256" key="4">
    <source>
        <dbReference type="ARBA" id="ARBA00022692"/>
    </source>
</evidence>
<evidence type="ECO:0000256" key="11">
    <source>
        <dbReference type="SAM" id="Phobius"/>
    </source>
</evidence>
<accession>A0ABZ2PYN0</accession>
<dbReference type="EMBL" id="CP062176">
    <property type="protein sequence ID" value="WXK40224.1"/>
    <property type="molecule type" value="Genomic_DNA"/>
</dbReference>
<dbReference type="RefSeq" id="WP_237069782.1">
    <property type="nucleotide sequence ID" value="NZ_CP062176.1"/>
</dbReference>
<evidence type="ECO:0000259" key="12">
    <source>
        <dbReference type="PROSITE" id="PS51371"/>
    </source>
</evidence>
<feature type="transmembrane region" description="Helical" evidence="11">
    <location>
        <begin position="6"/>
        <end position="25"/>
    </location>
</feature>
<feature type="domain" description="CBS" evidence="12">
    <location>
        <begin position="277"/>
        <end position="333"/>
    </location>
</feature>
<keyword evidence="8 10" id="KW-0472">Membrane</keyword>
<dbReference type="Gene3D" id="3.30.465.10">
    <property type="match status" value="1"/>
</dbReference>
<comment type="subcellular location">
    <subcellularLocation>
        <location evidence="1">Cell membrane</location>
        <topology evidence="1">Multi-pass membrane protein</topology>
    </subcellularLocation>
</comment>
<reference evidence="14 15" key="1">
    <citation type="submission" date="2020-09" db="EMBL/GenBank/DDBJ databases">
        <title>Genome sequences of Mycetohabitans spp.</title>
        <authorList>
            <person name="Carter M.E."/>
            <person name="Carpenter S.C.D."/>
            <person name="Bogdanove A.J."/>
        </authorList>
    </citation>
    <scope>NUCLEOTIDE SEQUENCE [LARGE SCALE GENOMIC DNA]</scope>
    <source>
        <strain evidence="14 15">B12</strain>
    </source>
</reference>
<dbReference type="InterPro" id="IPR002550">
    <property type="entry name" value="CNNM"/>
</dbReference>
<organism evidence="14 15">
    <name type="scientific">Mycetohabitans rhizoxinica</name>
    <dbReference type="NCBI Taxonomy" id="412963"/>
    <lineage>
        <taxon>Bacteria</taxon>
        <taxon>Pseudomonadati</taxon>
        <taxon>Pseudomonadota</taxon>
        <taxon>Betaproteobacteria</taxon>
        <taxon>Burkholderiales</taxon>
        <taxon>Burkholderiaceae</taxon>
        <taxon>Mycetohabitans</taxon>
    </lineage>
</organism>
<keyword evidence="7 9" id="KW-0129">CBS domain</keyword>
<name>A0ABZ2PYN0_9BURK</name>
<dbReference type="PROSITE" id="PS51371">
    <property type="entry name" value="CBS"/>
    <property type="match status" value="1"/>
</dbReference>
<feature type="transmembrane region" description="Helical" evidence="11">
    <location>
        <begin position="126"/>
        <end position="148"/>
    </location>
</feature>
<keyword evidence="15" id="KW-1185">Reference proteome</keyword>
<sequence>METLPLWAQISAVVVLLLISGFFSISETAMMALNRHRLKHLAGKGVMGAKTTQGLLAHTDQLLSVILIGNNLMNVIIPVLTTSIALHTFSNHSAVLSITTGIVAFLIIVFAEITPKIVGATYPEKIALPASLVIKPLITLARPLVWFVNTLANGILFVLHINTKGAREDLHMSNDELRSVVLESSSFMPSKHRSILLNLFDLESISVDDVMIPRRRIEALDFDAPFDQLVQQLETCYHNKLVVYQGDIDRVLGMLHVRKTLAALHNQEFKREKLRELLTQPYFVPSGTPVFQQLQYFQENRHRMALVVNEYGEVQGLVTPEDIIEELIGEFTTTLPRTASGAAGGWNTQGECIVAGSIPLRELNRRLGLRLPLDGPKTLNGLILERLEAIPEGDVSLVVSDTRMEVMQIDNQAIRTVKLFRPARLDAAHAAAARQHAR</sequence>
<evidence type="ECO:0000256" key="9">
    <source>
        <dbReference type="PROSITE-ProRule" id="PRU00703"/>
    </source>
</evidence>
<keyword evidence="6 10" id="KW-1133">Transmembrane helix</keyword>
<dbReference type="Pfam" id="PF01595">
    <property type="entry name" value="CNNM"/>
    <property type="match status" value="1"/>
</dbReference>
<feature type="transmembrane region" description="Helical" evidence="11">
    <location>
        <begin position="62"/>
        <end position="86"/>
    </location>
</feature>
<keyword evidence="4 10" id="KW-0812">Transmembrane</keyword>
<evidence type="ECO:0000256" key="5">
    <source>
        <dbReference type="ARBA" id="ARBA00022737"/>
    </source>
</evidence>
<gene>
    <name evidence="14" type="ORF">IHE29_13495</name>
</gene>
<evidence type="ECO:0000256" key="3">
    <source>
        <dbReference type="ARBA" id="ARBA00022475"/>
    </source>
</evidence>
<evidence type="ECO:0000256" key="10">
    <source>
        <dbReference type="PROSITE-ProRule" id="PRU01193"/>
    </source>
</evidence>
<keyword evidence="5" id="KW-0677">Repeat</keyword>
<protein>
    <submittedName>
        <fullName evidence="14">HlyC/CorC family transporter</fullName>
    </submittedName>
</protein>
<feature type="domain" description="CNNM transmembrane" evidence="13">
    <location>
        <begin position="2"/>
        <end position="197"/>
    </location>
</feature>
<dbReference type="CDD" id="cd04590">
    <property type="entry name" value="CBS_pair_CorC_HlyC_assoc"/>
    <property type="match status" value="1"/>
</dbReference>
<dbReference type="InterPro" id="IPR016169">
    <property type="entry name" value="FAD-bd_PCMH_sub2"/>
</dbReference>
<feature type="transmembrane region" description="Helical" evidence="11">
    <location>
        <begin position="92"/>
        <end position="114"/>
    </location>
</feature>
<keyword evidence="3" id="KW-1003">Cell membrane</keyword>
<dbReference type="Proteomes" id="UP001493153">
    <property type="component" value="Chromosome"/>
</dbReference>
<evidence type="ECO:0000256" key="8">
    <source>
        <dbReference type="ARBA" id="ARBA00023136"/>
    </source>
</evidence>
<evidence type="ECO:0000313" key="15">
    <source>
        <dbReference type="Proteomes" id="UP001493153"/>
    </source>
</evidence>
<dbReference type="PROSITE" id="PS51846">
    <property type="entry name" value="CNNM"/>
    <property type="match status" value="1"/>
</dbReference>
<dbReference type="InterPro" id="IPR044751">
    <property type="entry name" value="Ion_transp-like_CBS"/>
</dbReference>
<evidence type="ECO:0000259" key="13">
    <source>
        <dbReference type="PROSITE" id="PS51846"/>
    </source>
</evidence>
<dbReference type="Gene3D" id="3.10.580.10">
    <property type="entry name" value="CBS-domain"/>
    <property type="match status" value="1"/>
</dbReference>
<evidence type="ECO:0000256" key="2">
    <source>
        <dbReference type="ARBA" id="ARBA00006337"/>
    </source>
</evidence>
<dbReference type="Pfam" id="PF00571">
    <property type="entry name" value="CBS"/>
    <property type="match status" value="1"/>
</dbReference>
<dbReference type="InterPro" id="IPR036318">
    <property type="entry name" value="FAD-bd_PCMH-like_sf"/>
</dbReference>
<dbReference type="Pfam" id="PF03471">
    <property type="entry name" value="CorC_HlyC"/>
    <property type="match status" value="1"/>
</dbReference>